<accession>A0ABM8UKE8</accession>
<evidence type="ECO:0008006" key="3">
    <source>
        <dbReference type="Google" id="ProtNLM"/>
    </source>
</evidence>
<dbReference type="Proteomes" id="UP000679725">
    <property type="component" value="Unassembled WGS sequence"/>
</dbReference>
<dbReference type="EMBL" id="CAJRAU010000001">
    <property type="protein sequence ID" value="CAG5067740.1"/>
    <property type="molecule type" value="Genomic_DNA"/>
</dbReference>
<sequence length="234" mass="26322">MNMKNLFRIICICLFTTTLFAQKKIDKTLPYKSGQIVNLELKFADSIKVRYWDKDEALVKMDITINGGRLNDALVIRESQTSDEVKLSTDLDEKILDGSLESDCPETKKGRWTNKEGKSRYLCKTIHYQVFLPKNAQLKLETIDGNIDIEGASSPVSAKTISGYVDMNWPGTKGANIAMKTITGEVYSDLNIDFKNKKEKNPIVGYLLEGTIQGGGPDVRLESISNNVYLRQKK</sequence>
<gene>
    <name evidence="1" type="ORF">DYBT9623_00462</name>
</gene>
<proteinExistence type="predicted"/>
<keyword evidence="2" id="KW-1185">Reference proteome</keyword>
<organism evidence="1 2">
    <name type="scientific">Dyadobacter linearis</name>
    <dbReference type="NCBI Taxonomy" id="2823330"/>
    <lineage>
        <taxon>Bacteria</taxon>
        <taxon>Pseudomonadati</taxon>
        <taxon>Bacteroidota</taxon>
        <taxon>Cytophagia</taxon>
        <taxon>Cytophagales</taxon>
        <taxon>Spirosomataceae</taxon>
        <taxon>Dyadobacter</taxon>
    </lineage>
</organism>
<evidence type="ECO:0000313" key="1">
    <source>
        <dbReference type="EMBL" id="CAG5067740.1"/>
    </source>
</evidence>
<evidence type="ECO:0000313" key="2">
    <source>
        <dbReference type="Proteomes" id="UP000679725"/>
    </source>
</evidence>
<comment type="caution">
    <text evidence="1">The sequence shown here is derived from an EMBL/GenBank/DDBJ whole genome shotgun (WGS) entry which is preliminary data.</text>
</comment>
<reference evidence="1 2" key="1">
    <citation type="submission" date="2021-04" db="EMBL/GenBank/DDBJ databases">
        <authorList>
            <person name="Rodrigo-Torres L."/>
            <person name="Arahal R. D."/>
            <person name="Lucena T."/>
        </authorList>
    </citation>
    <scope>NUCLEOTIDE SEQUENCE [LARGE SCALE GENOMIC DNA]</scope>
    <source>
        <strain evidence="1 2">CECT 9623</strain>
    </source>
</reference>
<protein>
    <recommendedName>
        <fullName evidence="3">Adhesin domain-containing protein</fullName>
    </recommendedName>
</protein>
<name>A0ABM8UKE8_9BACT</name>